<sequence>MNSIKVIVEESDSELEVMLTWLRDFNYQQNGEFMESLDRGQEPPLFLSARDVNDEVIGGLQGSFLHQWLRIDVMAVSSNYRSMGVGRLLVTEAERMAVDRGCRSSYVATMSYQAPDFYRRLGYREVGCLPNWDSHGHDKHFFMKDLA</sequence>
<dbReference type="Proteomes" id="UP000318704">
    <property type="component" value="Chromosome"/>
</dbReference>
<dbReference type="GO" id="GO:0016747">
    <property type="term" value="F:acyltransferase activity, transferring groups other than amino-acyl groups"/>
    <property type="evidence" value="ECO:0007669"/>
    <property type="project" value="InterPro"/>
</dbReference>
<dbReference type="EMBL" id="CP037920">
    <property type="protein sequence ID" value="QDU00291.1"/>
    <property type="molecule type" value="Genomic_DNA"/>
</dbReference>
<dbReference type="SUPFAM" id="SSF55729">
    <property type="entry name" value="Acyl-CoA N-acyltransferases (Nat)"/>
    <property type="match status" value="1"/>
</dbReference>
<dbReference type="Pfam" id="PF00583">
    <property type="entry name" value="Acetyltransf_1"/>
    <property type="match status" value="1"/>
</dbReference>
<dbReference type="PROSITE" id="PS51186">
    <property type="entry name" value="GNAT"/>
    <property type="match status" value="1"/>
</dbReference>
<proteinExistence type="predicted"/>
<dbReference type="InterPro" id="IPR000182">
    <property type="entry name" value="GNAT_dom"/>
</dbReference>
<dbReference type="AlphaFoldDB" id="A0A517W4W2"/>
<reference evidence="2 3" key="1">
    <citation type="submission" date="2019-03" db="EMBL/GenBank/DDBJ databases">
        <title>Deep-cultivation of Planctomycetes and their phenomic and genomic characterization uncovers novel biology.</title>
        <authorList>
            <person name="Wiegand S."/>
            <person name="Jogler M."/>
            <person name="Boedeker C."/>
            <person name="Pinto D."/>
            <person name="Vollmers J."/>
            <person name="Rivas-Marin E."/>
            <person name="Kohn T."/>
            <person name="Peeters S.H."/>
            <person name="Heuer A."/>
            <person name="Rast P."/>
            <person name="Oberbeckmann S."/>
            <person name="Bunk B."/>
            <person name="Jeske O."/>
            <person name="Meyerdierks A."/>
            <person name="Storesund J.E."/>
            <person name="Kallscheuer N."/>
            <person name="Luecker S."/>
            <person name="Lage O.M."/>
            <person name="Pohl T."/>
            <person name="Merkel B.J."/>
            <person name="Hornburger P."/>
            <person name="Mueller R.-W."/>
            <person name="Bruemmer F."/>
            <person name="Labrenz M."/>
            <person name="Spormann A.M."/>
            <person name="Op den Camp H."/>
            <person name="Overmann J."/>
            <person name="Amann R."/>
            <person name="Jetten M.S.M."/>
            <person name="Mascher T."/>
            <person name="Medema M.H."/>
            <person name="Devos D.P."/>
            <person name="Kaster A.-K."/>
            <person name="Ovreas L."/>
            <person name="Rohde M."/>
            <person name="Galperin M.Y."/>
            <person name="Jogler C."/>
        </authorList>
    </citation>
    <scope>NUCLEOTIDE SEQUENCE [LARGE SCALE GENOMIC DNA]</scope>
    <source>
        <strain evidence="2 3">V144</strain>
    </source>
</reference>
<name>A0A517W4W2_9PLAN</name>
<feature type="domain" description="N-acetyltransferase" evidence="1">
    <location>
        <begin position="5"/>
        <end position="147"/>
    </location>
</feature>
<keyword evidence="2" id="KW-0808">Transferase</keyword>
<dbReference type="KEGG" id="gaw:V144x_58040"/>
<accession>A0A517W4W2</accession>
<evidence type="ECO:0000259" key="1">
    <source>
        <dbReference type="PROSITE" id="PS51186"/>
    </source>
</evidence>
<organism evidence="2 3">
    <name type="scientific">Gimesia aquarii</name>
    <dbReference type="NCBI Taxonomy" id="2527964"/>
    <lineage>
        <taxon>Bacteria</taxon>
        <taxon>Pseudomonadati</taxon>
        <taxon>Planctomycetota</taxon>
        <taxon>Planctomycetia</taxon>
        <taxon>Planctomycetales</taxon>
        <taxon>Planctomycetaceae</taxon>
        <taxon>Gimesia</taxon>
    </lineage>
</organism>
<dbReference type="Gene3D" id="3.40.630.30">
    <property type="match status" value="1"/>
</dbReference>
<protein>
    <submittedName>
        <fullName evidence="2">Putative acetyltransferase</fullName>
    </submittedName>
</protein>
<gene>
    <name evidence="2" type="ORF">V144x_58040</name>
</gene>
<dbReference type="InterPro" id="IPR016181">
    <property type="entry name" value="Acyl_CoA_acyltransferase"/>
</dbReference>
<evidence type="ECO:0000313" key="3">
    <source>
        <dbReference type="Proteomes" id="UP000318704"/>
    </source>
</evidence>
<evidence type="ECO:0000313" key="2">
    <source>
        <dbReference type="EMBL" id="QDU00291.1"/>
    </source>
</evidence>
<dbReference type="CDD" id="cd04301">
    <property type="entry name" value="NAT_SF"/>
    <property type="match status" value="1"/>
</dbReference>